<organism evidence="1 2">
    <name type="scientific">Phlebia brevispora</name>
    <dbReference type="NCBI Taxonomy" id="194682"/>
    <lineage>
        <taxon>Eukaryota</taxon>
        <taxon>Fungi</taxon>
        <taxon>Dikarya</taxon>
        <taxon>Basidiomycota</taxon>
        <taxon>Agaricomycotina</taxon>
        <taxon>Agaricomycetes</taxon>
        <taxon>Polyporales</taxon>
        <taxon>Meruliaceae</taxon>
        <taxon>Phlebia</taxon>
    </lineage>
</organism>
<reference evidence="1" key="1">
    <citation type="submission" date="2022-07" db="EMBL/GenBank/DDBJ databases">
        <title>Genome Sequence of Phlebia brevispora.</title>
        <authorList>
            <person name="Buettner E."/>
        </authorList>
    </citation>
    <scope>NUCLEOTIDE SEQUENCE</scope>
    <source>
        <strain evidence="1">MPL23</strain>
    </source>
</reference>
<evidence type="ECO:0000313" key="2">
    <source>
        <dbReference type="Proteomes" id="UP001148662"/>
    </source>
</evidence>
<evidence type="ECO:0000313" key="1">
    <source>
        <dbReference type="EMBL" id="KAJ3559908.1"/>
    </source>
</evidence>
<name>A0ACC1TFN5_9APHY</name>
<dbReference type="Proteomes" id="UP001148662">
    <property type="component" value="Unassembled WGS sequence"/>
</dbReference>
<sequence>MSAKINNDLIKIPKLTNTGRLLHHIEELPVVKTEASTSASAPTMTAGLDPAAKTSTANDASTAMSMADQQWVLGEAMVKQHIASFMPDSIFNRIKNRGTLLSMEMTLLDDGYTSIILSTLPDSYNLLVSTMTATVAVQNDTLSSDTVIRLDGKDAAFTAASSGGLGGRNEGKKNLQCYNCRRKGHMKAECWVKGGVKEGQRPSSKGKGDSANAAAADGDDEGMWPVVTGNPLDFADVSSFWTDADDAILMADDGRHTATGVESDLYNSGASQHMSPFCHHFFDFENINPRPIAAADNQESTAITLKDVLCCRIGQVFAITNCLYRVDHGEVVAAASEKTVHLMLEQVHRQLGHIALDTAKQLVQDGTITSIQIVEGMSITSCNSCEYAKMTRKEIHKERSQPQAENFSGHHYFHLAIDEATRWTWTKLIHTKDESFQAYKEVHAWIKTQHGVKIKCCHSDRGGEFISTDFMNYLTSRGTERRLTTYNTLQHNGIAESANCCLFECIHAMQHQSSLSKAL</sequence>
<protein>
    <submittedName>
        <fullName evidence="1">Uncharacterized protein</fullName>
    </submittedName>
</protein>
<dbReference type="EMBL" id="JANHOG010000004">
    <property type="protein sequence ID" value="KAJ3559908.1"/>
    <property type="molecule type" value="Genomic_DNA"/>
</dbReference>
<gene>
    <name evidence="1" type="ORF">NM688_g58</name>
</gene>
<comment type="caution">
    <text evidence="1">The sequence shown here is derived from an EMBL/GenBank/DDBJ whole genome shotgun (WGS) entry which is preliminary data.</text>
</comment>
<proteinExistence type="predicted"/>
<keyword evidence="2" id="KW-1185">Reference proteome</keyword>
<accession>A0ACC1TFN5</accession>